<evidence type="ECO:0000313" key="3">
    <source>
        <dbReference type="Proteomes" id="UP000680045"/>
    </source>
</evidence>
<proteinExistence type="predicted"/>
<dbReference type="Pfam" id="PF01171">
    <property type="entry name" value="ATP_bind_3"/>
    <property type="match status" value="1"/>
</dbReference>
<dbReference type="InterPro" id="IPR014729">
    <property type="entry name" value="Rossmann-like_a/b/a_fold"/>
</dbReference>
<dbReference type="SUPFAM" id="SSF52402">
    <property type="entry name" value="Adenine nucleotide alpha hydrolases-like"/>
    <property type="match status" value="1"/>
</dbReference>
<gene>
    <name evidence="2" type="ORF">KEH51_13680</name>
</gene>
<name>A0A941J5G3_9BACI</name>
<protein>
    <recommendedName>
        <fullName evidence="1">tRNA(Ile)-lysidine/2-thiocytidine synthase N-terminal domain-containing protein</fullName>
    </recommendedName>
</protein>
<dbReference type="EMBL" id="JAGTPW010000021">
    <property type="protein sequence ID" value="MBR8644972.1"/>
    <property type="molecule type" value="Genomic_DNA"/>
</dbReference>
<accession>A0A941J5G3</accession>
<dbReference type="AlphaFoldDB" id="A0A941J5G3"/>
<dbReference type="InterPro" id="IPR011063">
    <property type="entry name" value="TilS/TtcA_N"/>
</dbReference>
<reference evidence="2" key="1">
    <citation type="submission" date="2021-04" db="EMBL/GenBank/DDBJ databases">
        <title>Whole genome sequencing of Enterococci isolates from hospitalized patients.</title>
        <authorList>
            <person name="Ogoti B.M."/>
            <person name="Onyambu F.G."/>
        </authorList>
    </citation>
    <scope>NUCLEOTIDE SEQUENCE</scope>
    <source>
        <strain evidence="2">242</strain>
    </source>
</reference>
<organism evidence="2 3">
    <name type="scientific">Peribacillus frigoritolerans</name>
    <dbReference type="NCBI Taxonomy" id="450367"/>
    <lineage>
        <taxon>Bacteria</taxon>
        <taxon>Bacillati</taxon>
        <taxon>Bacillota</taxon>
        <taxon>Bacilli</taxon>
        <taxon>Bacillales</taxon>
        <taxon>Bacillaceae</taxon>
        <taxon>Peribacillus</taxon>
    </lineage>
</organism>
<sequence length="40" mass="4741">MMDKHQASTLVLGHHGDDQIETMLMRFTRGRQARQERVFL</sequence>
<dbReference type="Proteomes" id="UP000680045">
    <property type="component" value="Unassembled WGS sequence"/>
</dbReference>
<dbReference type="Gene3D" id="3.40.50.620">
    <property type="entry name" value="HUPs"/>
    <property type="match status" value="1"/>
</dbReference>
<feature type="domain" description="tRNA(Ile)-lysidine/2-thiocytidine synthase N-terminal" evidence="1">
    <location>
        <begin position="2"/>
        <end position="34"/>
    </location>
</feature>
<evidence type="ECO:0000259" key="1">
    <source>
        <dbReference type="Pfam" id="PF01171"/>
    </source>
</evidence>
<comment type="caution">
    <text evidence="2">The sequence shown here is derived from an EMBL/GenBank/DDBJ whole genome shotgun (WGS) entry which is preliminary data.</text>
</comment>
<evidence type="ECO:0000313" key="2">
    <source>
        <dbReference type="EMBL" id="MBR8644972.1"/>
    </source>
</evidence>